<evidence type="ECO:0000256" key="1">
    <source>
        <dbReference type="ARBA" id="ARBA00004614"/>
    </source>
</evidence>
<feature type="transmembrane region" description="Helical" evidence="9">
    <location>
        <begin position="190"/>
        <end position="209"/>
    </location>
</feature>
<keyword evidence="5 9" id="KW-1133">Transmembrane helix</keyword>
<evidence type="ECO:0000256" key="5">
    <source>
        <dbReference type="ARBA" id="ARBA00022989"/>
    </source>
</evidence>
<evidence type="ECO:0000313" key="10">
    <source>
        <dbReference type="Proteomes" id="UP000694888"/>
    </source>
</evidence>
<comment type="similarity">
    <text evidence="2">Belongs to the TMEM59 family.</text>
</comment>
<evidence type="ECO:0000256" key="9">
    <source>
        <dbReference type="SAM" id="Phobius"/>
    </source>
</evidence>
<keyword evidence="4" id="KW-0732">Signal</keyword>
<accession>A0ABM0K3E7</accession>
<evidence type="ECO:0000256" key="6">
    <source>
        <dbReference type="ARBA" id="ARBA00023034"/>
    </source>
</evidence>
<gene>
    <name evidence="11" type="primary">LOC101864549</name>
</gene>
<evidence type="ECO:0000256" key="2">
    <source>
        <dbReference type="ARBA" id="ARBA00009643"/>
    </source>
</evidence>
<dbReference type="PANTHER" id="PTHR28652">
    <property type="entry name" value="TRANSMEMBRANE PROTEIN 59-LIKE PROTEIN"/>
    <property type="match status" value="1"/>
</dbReference>
<dbReference type="Pfam" id="PF12280">
    <property type="entry name" value="BSMAP"/>
    <property type="match status" value="1"/>
</dbReference>
<evidence type="ECO:0000256" key="7">
    <source>
        <dbReference type="ARBA" id="ARBA00023136"/>
    </source>
</evidence>
<comment type="subcellular location">
    <subcellularLocation>
        <location evidence="1">Golgi apparatus membrane</location>
        <topology evidence="1">Single-pass type I membrane protein</topology>
    </subcellularLocation>
</comment>
<dbReference type="GeneID" id="101864549"/>
<organism evidence="10 11">
    <name type="scientific">Aplysia californica</name>
    <name type="common">California sea hare</name>
    <dbReference type="NCBI Taxonomy" id="6500"/>
    <lineage>
        <taxon>Eukaryota</taxon>
        <taxon>Metazoa</taxon>
        <taxon>Spiralia</taxon>
        <taxon>Lophotrochozoa</taxon>
        <taxon>Mollusca</taxon>
        <taxon>Gastropoda</taxon>
        <taxon>Heterobranchia</taxon>
        <taxon>Euthyneura</taxon>
        <taxon>Tectipleura</taxon>
        <taxon>Aplysiida</taxon>
        <taxon>Aplysioidea</taxon>
        <taxon>Aplysiidae</taxon>
        <taxon>Aplysia</taxon>
    </lineage>
</organism>
<evidence type="ECO:0000256" key="3">
    <source>
        <dbReference type="ARBA" id="ARBA00022692"/>
    </source>
</evidence>
<evidence type="ECO:0000313" key="11">
    <source>
        <dbReference type="RefSeq" id="XP_005107849.1"/>
    </source>
</evidence>
<keyword evidence="6" id="KW-0333">Golgi apparatus</keyword>
<reference evidence="11" key="1">
    <citation type="submission" date="2025-08" db="UniProtKB">
        <authorList>
            <consortium name="RefSeq"/>
        </authorList>
    </citation>
    <scope>IDENTIFICATION</scope>
</reference>
<keyword evidence="3 9" id="KW-0812">Transmembrane</keyword>
<evidence type="ECO:0000256" key="8">
    <source>
        <dbReference type="ARBA" id="ARBA00023180"/>
    </source>
</evidence>
<name>A0ABM0K3E7_APLCA</name>
<feature type="transmembrane region" description="Helical" evidence="9">
    <location>
        <begin position="145"/>
        <end position="178"/>
    </location>
</feature>
<keyword evidence="7 9" id="KW-0472">Membrane</keyword>
<dbReference type="PANTHER" id="PTHR28652:SF2">
    <property type="entry name" value="TRANSMEMBRANE PROTEIN 59-LIKE PROTEIN"/>
    <property type="match status" value="1"/>
</dbReference>
<dbReference type="InterPro" id="IPR022065">
    <property type="entry name" value="Uncharacterised_TMEM59"/>
</dbReference>
<keyword evidence="8" id="KW-0325">Glycoprotein</keyword>
<keyword evidence="10" id="KW-1185">Reference proteome</keyword>
<dbReference type="RefSeq" id="XP_005107849.1">
    <property type="nucleotide sequence ID" value="XM_005107792.2"/>
</dbReference>
<dbReference type="Proteomes" id="UP000694888">
    <property type="component" value="Unplaced"/>
</dbReference>
<proteinExistence type="inferred from homology"/>
<protein>
    <submittedName>
        <fullName evidence="11">Transmembrane protein 59-like</fullName>
    </submittedName>
</protein>
<evidence type="ECO:0000256" key="4">
    <source>
        <dbReference type="ARBA" id="ARBA00022729"/>
    </source>
</evidence>
<sequence length="219" mass="24808">MPSMEGGDPDQSIAGMMYPLMYMHNVYSNMVDKVTQHMSVSWSFFMQDGTGRLVVIKSHPQVVDLDVQDFDDYSTFKGTSSGVETNIEASDNTATEMLRHSQMKSVRSFGDEMNAARAYPWSSTEDSNNSDWLSCIARKTGIPRLLLCIIILLSAIAMIWLCMSAAVTAPAFILNYIIIFFGLQIKQESPYLLCFLLVLLYFGSNVRNFTDQDKDWKLW</sequence>